<evidence type="ECO:0000256" key="1">
    <source>
        <dbReference type="SAM" id="MobiDB-lite"/>
    </source>
</evidence>
<dbReference type="SUPFAM" id="SSF47413">
    <property type="entry name" value="lambda repressor-like DNA-binding domains"/>
    <property type="match status" value="1"/>
</dbReference>
<organism evidence="3 4">
    <name type="scientific">Phytohabitans rumicis</name>
    <dbReference type="NCBI Taxonomy" id="1076125"/>
    <lineage>
        <taxon>Bacteria</taxon>
        <taxon>Bacillati</taxon>
        <taxon>Actinomycetota</taxon>
        <taxon>Actinomycetes</taxon>
        <taxon>Micromonosporales</taxon>
        <taxon>Micromonosporaceae</taxon>
    </lineage>
</organism>
<protein>
    <recommendedName>
        <fullName evidence="2">HTH cro/C1-type domain-containing protein</fullName>
    </recommendedName>
</protein>
<dbReference type="AlphaFoldDB" id="A0A6V8LFS4"/>
<dbReference type="EMBL" id="BLPG01000001">
    <property type="protein sequence ID" value="GFJ92907.1"/>
    <property type="molecule type" value="Genomic_DNA"/>
</dbReference>
<name>A0A6V8LFS4_9ACTN</name>
<reference evidence="3 4" key="1">
    <citation type="submission" date="2020-03" db="EMBL/GenBank/DDBJ databases">
        <title>Whole genome shotgun sequence of Phytohabitans rumicis NBRC 108638.</title>
        <authorList>
            <person name="Komaki H."/>
            <person name="Tamura T."/>
        </authorList>
    </citation>
    <scope>NUCLEOTIDE SEQUENCE [LARGE SCALE GENOMIC DNA]</scope>
    <source>
        <strain evidence="3 4">NBRC 108638</strain>
    </source>
</reference>
<dbReference type="Pfam" id="PF13744">
    <property type="entry name" value="HTH_37"/>
    <property type="match status" value="1"/>
</dbReference>
<dbReference type="PROSITE" id="PS50943">
    <property type="entry name" value="HTH_CROC1"/>
    <property type="match status" value="1"/>
</dbReference>
<comment type="caution">
    <text evidence="3">The sequence shown here is derived from an EMBL/GenBank/DDBJ whole genome shotgun (WGS) entry which is preliminary data.</text>
</comment>
<dbReference type="InterPro" id="IPR010982">
    <property type="entry name" value="Lambda_DNA-bd_dom_sf"/>
</dbReference>
<dbReference type="SMART" id="SM00530">
    <property type="entry name" value="HTH_XRE"/>
    <property type="match status" value="1"/>
</dbReference>
<sequence length="112" mass="12530">MSTTPWNEMRQRMEQARAAKGLPPRTDTDRQADVDRIRAEARAFQLAELRRGQDLTQQDVAGTMGVSAPRVSAIERGDVERVELSTLRAYVEALGGRLQVIAEFGDNLYRVA</sequence>
<evidence type="ECO:0000313" key="4">
    <source>
        <dbReference type="Proteomes" id="UP000482960"/>
    </source>
</evidence>
<dbReference type="CDD" id="cd00093">
    <property type="entry name" value="HTH_XRE"/>
    <property type="match status" value="1"/>
</dbReference>
<evidence type="ECO:0000259" key="2">
    <source>
        <dbReference type="PROSITE" id="PS50943"/>
    </source>
</evidence>
<dbReference type="Gene3D" id="1.10.260.40">
    <property type="entry name" value="lambda repressor-like DNA-binding domains"/>
    <property type="match status" value="1"/>
</dbReference>
<dbReference type="GO" id="GO:0003677">
    <property type="term" value="F:DNA binding"/>
    <property type="evidence" value="ECO:0007669"/>
    <property type="project" value="InterPro"/>
</dbReference>
<accession>A0A6V8LFS4</accession>
<dbReference type="RefSeq" id="WP_173079672.1">
    <property type="nucleotide sequence ID" value="NZ_BAABJB010000005.1"/>
</dbReference>
<gene>
    <name evidence="3" type="ORF">Prum_065490</name>
</gene>
<proteinExistence type="predicted"/>
<evidence type="ECO:0000313" key="3">
    <source>
        <dbReference type="EMBL" id="GFJ92907.1"/>
    </source>
</evidence>
<feature type="region of interest" description="Disordered" evidence="1">
    <location>
        <begin position="1"/>
        <end position="32"/>
    </location>
</feature>
<dbReference type="InterPro" id="IPR039554">
    <property type="entry name" value="HigA2-like_HTH"/>
</dbReference>
<keyword evidence="4" id="KW-1185">Reference proteome</keyword>
<dbReference type="InterPro" id="IPR001387">
    <property type="entry name" value="Cro/C1-type_HTH"/>
</dbReference>
<dbReference type="Proteomes" id="UP000482960">
    <property type="component" value="Unassembled WGS sequence"/>
</dbReference>
<reference evidence="3 4" key="2">
    <citation type="submission" date="2020-03" db="EMBL/GenBank/DDBJ databases">
        <authorList>
            <person name="Ichikawa N."/>
            <person name="Kimura A."/>
            <person name="Kitahashi Y."/>
            <person name="Uohara A."/>
        </authorList>
    </citation>
    <scope>NUCLEOTIDE SEQUENCE [LARGE SCALE GENOMIC DNA]</scope>
    <source>
        <strain evidence="3 4">NBRC 108638</strain>
    </source>
</reference>
<feature type="domain" description="HTH cro/C1-type" evidence="2">
    <location>
        <begin position="46"/>
        <end position="101"/>
    </location>
</feature>